<proteinExistence type="predicted"/>
<gene>
    <name evidence="1" type="ORF">UW35_C0035G0010</name>
</gene>
<accession>A0A0G1HF99</accession>
<reference evidence="1 2" key="1">
    <citation type="journal article" date="2015" name="Nature">
        <title>rRNA introns, odd ribosomes, and small enigmatic genomes across a large radiation of phyla.</title>
        <authorList>
            <person name="Brown C.T."/>
            <person name="Hug L.A."/>
            <person name="Thomas B.C."/>
            <person name="Sharon I."/>
            <person name="Castelle C.J."/>
            <person name="Singh A."/>
            <person name="Wilkins M.J."/>
            <person name="Williams K.H."/>
            <person name="Banfield J.F."/>
        </authorList>
    </citation>
    <scope>NUCLEOTIDE SEQUENCE [LARGE SCALE GENOMIC DNA]</scope>
</reference>
<organism evidence="1 2">
    <name type="scientific">Candidatus Collierbacteria bacterium GW2011_GWF2_44_15</name>
    <dbReference type="NCBI Taxonomy" id="1618404"/>
    <lineage>
        <taxon>Bacteria</taxon>
        <taxon>Candidatus Collieribacteriota</taxon>
    </lineage>
</organism>
<dbReference type="EMBL" id="LCHZ01000035">
    <property type="protein sequence ID" value="KKT45565.1"/>
    <property type="molecule type" value="Genomic_DNA"/>
</dbReference>
<dbReference type="AlphaFoldDB" id="A0A0G1HF99"/>
<sequence>MLNEALGEKAKKTLIGFVEKINHLQLFWI</sequence>
<evidence type="ECO:0000313" key="2">
    <source>
        <dbReference type="Proteomes" id="UP000033861"/>
    </source>
</evidence>
<name>A0A0G1HF99_9BACT</name>
<protein>
    <submittedName>
        <fullName evidence="1">Uncharacterized protein</fullName>
    </submittedName>
</protein>
<dbReference type="Proteomes" id="UP000033861">
    <property type="component" value="Unassembled WGS sequence"/>
</dbReference>
<comment type="caution">
    <text evidence="1">The sequence shown here is derived from an EMBL/GenBank/DDBJ whole genome shotgun (WGS) entry which is preliminary data.</text>
</comment>
<evidence type="ECO:0000313" key="1">
    <source>
        <dbReference type="EMBL" id="KKT45565.1"/>
    </source>
</evidence>